<feature type="transmembrane region" description="Helical" evidence="7">
    <location>
        <begin position="238"/>
        <end position="256"/>
    </location>
</feature>
<keyword evidence="9" id="KW-0012">Acyltransferase</keyword>
<evidence type="ECO:0000256" key="3">
    <source>
        <dbReference type="ARBA" id="ARBA00022475"/>
    </source>
</evidence>
<evidence type="ECO:0000313" key="10">
    <source>
        <dbReference type="Proteomes" id="UP000541185"/>
    </source>
</evidence>
<proteinExistence type="inferred from homology"/>
<name>A0A848HBE3_9BURK</name>
<evidence type="ECO:0000256" key="2">
    <source>
        <dbReference type="ARBA" id="ARBA00007400"/>
    </source>
</evidence>
<feature type="transmembrane region" description="Helical" evidence="7">
    <location>
        <begin position="142"/>
        <end position="160"/>
    </location>
</feature>
<organism evidence="9 10">
    <name type="scientific">Ramlibacter agri</name>
    <dbReference type="NCBI Taxonomy" id="2728837"/>
    <lineage>
        <taxon>Bacteria</taxon>
        <taxon>Pseudomonadati</taxon>
        <taxon>Pseudomonadota</taxon>
        <taxon>Betaproteobacteria</taxon>
        <taxon>Burkholderiales</taxon>
        <taxon>Comamonadaceae</taxon>
        <taxon>Ramlibacter</taxon>
    </lineage>
</organism>
<feature type="transmembrane region" description="Helical" evidence="7">
    <location>
        <begin position="42"/>
        <end position="61"/>
    </location>
</feature>
<keyword evidence="6 7" id="KW-0472">Membrane</keyword>
<feature type="domain" description="Acyltransferase 3" evidence="8">
    <location>
        <begin position="5"/>
        <end position="321"/>
    </location>
</feature>
<keyword evidence="5 7" id="KW-1133">Transmembrane helix</keyword>
<evidence type="ECO:0000256" key="1">
    <source>
        <dbReference type="ARBA" id="ARBA00004651"/>
    </source>
</evidence>
<evidence type="ECO:0000256" key="7">
    <source>
        <dbReference type="SAM" id="Phobius"/>
    </source>
</evidence>
<comment type="similarity">
    <text evidence="2">Belongs to the acyltransferase 3 family.</text>
</comment>
<keyword evidence="9" id="KW-0808">Transferase</keyword>
<keyword evidence="4 7" id="KW-0812">Transmembrane</keyword>
<dbReference type="Pfam" id="PF01757">
    <property type="entry name" value="Acyl_transf_3"/>
    <property type="match status" value="1"/>
</dbReference>
<dbReference type="GO" id="GO:0009246">
    <property type="term" value="P:enterobacterial common antigen biosynthetic process"/>
    <property type="evidence" value="ECO:0007669"/>
    <property type="project" value="TreeGrafter"/>
</dbReference>
<keyword evidence="10" id="KW-1185">Reference proteome</keyword>
<feature type="transmembrane region" description="Helical" evidence="7">
    <location>
        <begin position="112"/>
        <end position="130"/>
    </location>
</feature>
<evidence type="ECO:0000256" key="5">
    <source>
        <dbReference type="ARBA" id="ARBA00022989"/>
    </source>
</evidence>
<feature type="transmembrane region" description="Helical" evidence="7">
    <location>
        <begin position="73"/>
        <end position="92"/>
    </location>
</feature>
<feature type="transmembrane region" description="Helical" evidence="7">
    <location>
        <begin position="180"/>
        <end position="200"/>
    </location>
</feature>
<keyword evidence="3" id="KW-1003">Cell membrane</keyword>
<dbReference type="GO" id="GO:0005886">
    <property type="term" value="C:plasma membrane"/>
    <property type="evidence" value="ECO:0007669"/>
    <property type="project" value="UniProtKB-SubCell"/>
</dbReference>
<dbReference type="AlphaFoldDB" id="A0A848HBE3"/>
<dbReference type="EMBL" id="JABBFX010000003">
    <property type="protein sequence ID" value="NML47777.1"/>
    <property type="molecule type" value="Genomic_DNA"/>
</dbReference>
<feature type="transmembrane region" description="Helical" evidence="7">
    <location>
        <begin position="7"/>
        <end position="27"/>
    </location>
</feature>
<evidence type="ECO:0000256" key="4">
    <source>
        <dbReference type="ARBA" id="ARBA00022692"/>
    </source>
</evidence>
<comment type="caution">
    <text evidence="9">The sequence shown here is derived from an EMBL/GenBank/DDBJ whole genome shotgun (WGS) entry which is preliminary data.</text>
</comment>
<dbReference type="GO" id="GO:0016413">
    <property type="term" value="F:O-acetyltransferase activity"/>
    <property type="evidence" value="ECO:0007669"/>
    <property type="project" value="TreeGrafter"/>
</dbReference>
<dbReference type="PANTHER" id="PTHR40074">
    <property type="entry name" value="O-ACETYLTRANSFERASE WECH"/>
    <property type="match status" value="1"/>
</dbReference>
<comment type="subcellular location">
    <subcellularLocation>
        <location evidence="1">Cell membrane</location>
        <topology evidence="1">Multi-pass membrane protein</topology>
    </subcellularLocation>
</comment>
<dbReference type="InterPro" id="IPR002656">
    <property type="entry name" value="Acyl_transf_3_dom"/>
</dbReference>
<evidence type="ECO:0000259" key="8">
    <source>
        <dbReference type="Pfam" id="PF01757"/>
    </source>
</evidence>
<dbReference type="PANTHER" id="PTHR40074:SF2">
    <property type="entry name" value="O-ACETYLTRANSFERASE WECH"/>
    <property type="match status" value="1"/>
</dbReference>
<dbReference type="Proteomes" id="UP000541185">
    <property type="component" value="Unassembled WGS sequence"/>
</dbReference>
<feature type="transmembrane region" description="Helical" evidence="7">
    <location>
        <begin position="207"/>
        <end position="226"/>
    </location>
</feature>
<reference evidence="9 10" key="1">
    <citation type="submission" date="2020-04" db="EMBL/GenBank/DDBJ databases">
        <title>Ramlibacter sp. G-1-2-2 isolated from soil.</title>
        <authorList>
            <person name="Dahal R.H."/>
        </authorList>
    </citation>
    <scope>NUCLEOTIDE SEQUENCE [LARGE SCALE GENOMIC DNA]</scope>
    <source>
        <strain evidence="9 10">G-1-2-2</strain>
    </source>
</reference>
<feature type="transmembrane region" description="Helical" evidence="7">
    <location>
        <begin position="268"/>
        <end position="288"/>
    </location>
</feature>
<accession>A0A848HBE3</accession>
<sequence>MDRRISALRVIACYMVIQLHVSAELFVKPGAGWWAGNVLNSLTRSCVPLFFMIAGATMLARDEPLGPFFRKRVLRILPPLLVWSLFYLWWLWHNGGGPANWPLAILQGPTMFHLWYFYALVGIYAALPIMRKFYIHSSRRDRILFALTWFLVASVVPTAQNILFNRHCGGYIGFPRLNDVYHLTFFGGYMGYVVLGAIAADRPASARAGWAAFLGGSLATIAGNWWLARQFGSPCEFFMVYFSPFVVLAAWGLFTVAMSLREGTPSRWLAVLADCTLGIYGLHVIVIGPVLQRFGWNPLAGNAWLNPLAYAIAAFAVCFVVIGTLRLAPPLRRVF</sequence>
<gene>
    <name evidence="9" type="ORF">HHL11_28775</name>
</gene>
<feature type="transmembrane region" description="Helical" evidence="7">
    <location>
        <begin position="308"/>
        <end position="328"/>
    </location>
</feature>
<evidence type="ECO:0000256" key="6">
    <source>
        <dbReference type="ARBA" id="ARBA00023136"/>
    </source>
</evidence>
<protein>
    <submittedName>
        <fullName evidence="9">Acyltransferase family protein</fullName>
    </submittedName>
</protein>
<evidence type="ECO:0000313" key="9">
    <source>
        <dbReference type="EMBL" id="NML47777.1"/>
    </source>
</evidence>